<gene>
    <name evidence="1" type="ORF">F5544_40705</name>
</gene>
<proteinExistence type="predicted"/>
<evidence type="ECO:0000313" key="1">
    <source>
        <dbReference type="EMBL" id="QIS15957.1"/>
    </source>
</evidence>
<accession>A0A6G9YS79</accession>
<dbReference type="RefSeq" id="WP_167478121.1">
    <property type="nucleotide sequence ID" value="NZ_CP046172.1"/>
</dbReference>
<evidence type="ECO:0000313" key="2">
    <source>
        <dbReference type="Proteomes" id="UP000503540"/>
    </source>
</evidence>
<dbReference type="KEGG" id="nah:F5544_40705"/>
<name>A0A6G9YS79_9NOCA</name>
<sequence>MSPKRGDRAAPPAIGDEFEIRLATTDSCAGWEHLAKQAPGNLHRAYDAIRASPRATTNPDRQHRLKGQLASMIWKGNTLEQWQYEVTGGGRIWYLIDDVQRTVWIVHAGTGHPKLPISDPGGEFEKWG</sequence>
<dbReference type="AlphaFoldDB" id="A0A6G9YS79"/>
<organism evidence="1 2">
    <name type="scientific">Nocardia arthritidis</name>
    <dbReference type="NCBI Taxonomy" id="228602"/>
    <lineage>
        <taxon>Bacteria</taxon>
        <taxon>Bacillati</taxon>
        <taxon>Actinomycetota</taxon>
        <taxon>Actinomycetes</taxon>
        <taxon>Mycobacteriales</taxon>
        <taxon>Nocardiaceae</taxon>
        <taxon>Nocardia</taxon>
    </lineage>
</organism>
<reference evidence="1 2" key="1">
    <citation type="journal article" date="2019" name="ACS Chem. Biol.">
        <title>Identification and Mobilization of a Cryptic Antibiotic Biosynthesis Gene Locus from a Human-Pathogenic Nocardia Isolate.</title>
        <authorList>
            <person name="Herisse M."/>
            <person name="Ishida K."/>
            <person name="Porter J.L."/>
            <person name="Howden B."/>
            <person name="Hertweck C."/>
            <person name="Stinear T.P."/>
            <person name="Pidot S.J."/>
        </authorList>
    </citation>
    <scope>NUCLEOTIDE SEQUENCE [LARGE SCALE GENOMIC DNA]</scope>
    <source>
        <strain evidence="1 2">AUSMDU00012717</strain>
    </source>
</reference>
<dbReference type="EMBL" id="CP046172">
    <property type="protein sequence ID" value="QIS15957.1"/>
    <property type="molecule type" value="Genomic_DNA"/>
</dbReference>
<protein>
    <recommendedName>
        <fullName evidence="3">Type II toxin-antitoxin system RelE/ParE family toxin</fullName>
    </recommendedName>
</protein>
<keyword evidence="2" id="KW-1185">Reference proteome</keyword>
<dbReference type="Proteomes" id="UP000503540">
    <property type="component" value="Chromosome"/>
</dbReference>
<evidence type="ECO:0008006" key="3">
    <source>
        <dbReference type="Google" id="ProtNLM"/>
    </source>
</evidence>